<evidence type="ECO:0000313" key="3">
    <source>
        <dbReference type="Proteomes" id="UP000324222"/>
    </source>
</evidence>
<dbReference type="Proteomes" id="UP000324222">
    <property type="component" value="Unassembled WGS sequence"/>
</dbReference>
<dbReference type="AlphaFoldDB" id="A0A5B7JPN6"/>
<comment type="caution">
    <text evidence="2">The sequence shown here is derived from an EMBL/GenBank/DDBJ whole genome shotgun (WGS) entry which is preliminary data.</text>
</comment>
<sequence>MRQLPSGAAAAITHNFSAKGGGGGGGQRGASRSRQGRHVRPARPPPRYCCSHRLADLTPPRPPPSPPPPLPPPPLAMQGGAHREHYVERPPLATCPPVRCARYVPSHLHAIHATYCPCRLPGQVYTVPPCHSLPGYLAT</sequence>
<accession>A0A5B7JPN6</accession>
<feature type="compositionally biased region" description="Pro residues" evidence="1">
    <location>
        <begin position="59"/>
        <end position="75"/>
    </location>
</feature>
<organism evidence="2 3">
    <name type="scientific">Portunus trituberculatus</name>
    <name type="common">Swimming crab</name>
    <name type="synonym">Neptunus trituberculatus</name>
    <dbReference type="NCBI Taxonomy" id="210409"/>
    <lineage>
        <taxon>Eukaryota</taxon>
        <taxon>Metazoa</taxon>
        <taxon>Ecdysozoa</taxon>
        <taxon>Arthropoda</taxon>
        <taxon>Crustacea</taxon>
        <taxon>Multicrustacea</taxon>
        <taxon>Malacostraca</taxon>
        <taxon>Eumalacostraca</taxon>
        <taxon>Eucarida</taxon>
        <taxon>Decapoda</taxon>
        <taxon>Pleocyemata</taxon>
        <taxon>Brachyura</taxon>
        <taxon>Eubrachyura</taxon>
        <taxon>Portunoidea</taxon>
        <taxon>Portunidae</taxon>
        <taxon>Portuninae</taxon>
        <taxon>Portunus</taxon>
    </lineage>
</organism>
<name>A0A5B7JPN6_PORTR</name>
<feature type="region of interest" description="Disordered" evidence="1">
    <location>
        <begin position="1"/>
        <end position="85"/>
    </location>
</feature>
<evidence type="ECO:0000256" key="1">
    <source>
        <dbReference type="SAM" id="MobiDB-lite"/>
    </source>
</evidence>
<evidence type="ECO:0000313" key="2">
    <source>
        <dbReference type="EMBL" id="MPC95077.1"/>
    </source>
</evidence>
<proteinExistence type="predicted"/>
<feature type="compositionally biased region" description="Gly residues" evidence="1">
    <location>
        <begin position="19"/>
        <end position="28"/>
    </location>
</feature>
<reference evidence="2 3" key="1">
    <citation type="submission" date="2019-05" db="EMBL/GenBank/DDBJ databases">
        <title>Another draft genome of Portunus trituberculatus and its Hox gene families provides insights of decapod evolution.</title>
        <authorList>
            <person name="Jeong J.-H."/>
            <person name="Song I."/>
            <person name="Kim S."/>
            <person name="Choi T."/>
            <person name="Kim D."/>
            <person name="Ryu S."/>
            <person name="Kim W."/>
        </authorList>
    </citation>
    <scope>NUCLEOTIDE SEQUENCE [LARGE SCALE GENOMIC DNA]</scope>
    <source>
        <tissue evidence="2">Muscle</tissue>
    </source>
</reference>
<protein>
    <submittedName>
        <fullName evidence="2">Uncharacterized protein</fullName>
    </submittedName>
</protein>
<keyword evidence="3" id="KW-1185">Reference proteome</keyword>
<dbReference type="EMBL" id="VSRR010100935">
    <property type="protein sequence ID" value="MPC95077.1"/>
    <property type="molecule type" value="Genomic_DNA"/>
</dbReference>
<gene>
    <name evidence="2" type="ORF">E2C01_090273</name>
</gene>